<dbReference type="Pfam" id="PF12705">
    <property type="entry name" value="PDDEXK_1"/>
    <property type="match status" value="1"/>
</dbReference>
<dbReference type="AlphaFoldDB" id="A0A1G1VP87"/>
<evidence type="ECO:0000313" key="2">
    <source>
        <dbReference type="EMBL" id="OGY17173.1"/>
    </source>
</evidence>
<sequence>MAKDKYTAVWVSHSSISDFLACPRAYFLNNVYRDPHSGHKITLMSPPLALGQAVHEVIESLSTVPTEKRFHEPLASKLEEVWKKVSGKRGGFFDPDTEETYLQRGKEMLARVLNHPGPLTNLAVKIKMELPYFWLSEDDNIILCGKIDWLEYLPETKSVHIIDFKTGKTEEDPTSLQLPIYHLLASRCQQHPVSKVSYWYLMRSDAPAQQKLPDMEEAQKKVLSIAKKIKLARQLRRFKCKRATGCRVCRPLEAVIAGDAEFVGIDEYHQDVYILPRPSDDDRASTIL</sequence>
<evidence type="ECO:0000313" key="3">
    <source>
        <dbReference type="Proteomes" id="UP000179069"/>
    </source>
</evidence>
<dbReference type="EMBL" id="MHCI01000005">
    <property type="protein sequence ID" value="OGY17173.1"/>
    <property type="molecule type" value="Genomic_DNA"/>
</dbReference>
<proteinExistence type="predicted"/>
<gene>
    <name evidence="2" type="ORF">A2785_04110</name>
</gene>
<comment type="caution">
    <text evidence="2">The sequence shown here is derived from an EMBL/GenBank/DDBJ whole genome shotgun (WGS) entry which is preliminary data.</text>
</comment>
<dbReference type="Gene3D" id="3.90.320.10">
    <property type="match status" value="1"/>
</dbReference>
<feature type="domain" description="PD-(D/E)XK endonuclease-like" evidence="1">
    <location>
        <begin position="11"/>
        <end position="249"/>
    </location>
</feature>
<dbReference type="Proteomes" id="UP000179069">
    <property type="component" value="Unassembled WGS sequence"/>
</dbReference>
<dbReference type="InterPro" id="IPR011604">
    <property type="entry name" value="PDDEXK-like_dom_sf"/>
</dbReference>
<protein>
    <recommendedName>
        <fullName evidence="1">PD-(D/E)XK endonuclease-like domain-containing protein</fullName>
    </recommendedName>
</protein>
<evidence type="ECO:0000259" key="1">
    <source>
        <dbReference type="Pfam" id="PF12705"/>
    </source>
</evidence>
<organism evidence="2 3">
    <name type="scientific">Candidatus Chisholmbacteria bacterium RIFCSPHIGHO2_01_FULL_49_18</name>
    <dbReference type="NCBI Taxonomy" id="1797590"/>
    <lineage>
        <taxon>Bacteria</taxon>
        <taxon>Candidatus Chisholmiibacteriota</taxon>
    </lineage>
</organism>
<reference evidence="2 3" key="1">
    <citation type="journal article" date="2016" name="Nat. Commun.">
        <title>Thousands of microbial genomes shed light on interconnected biogeochemical processes in an aquifer system.</title>
        <authorList>
            <person name="Anantharaman K."/>
            <person name="Brown C.T."/>
            <person name="Hug L.A."/>
            <person name="Sharon I."/>
            <person name="Castelle C.J."/>
            <person name="Probst A.J."/>
            <person name="Thomas B.C."/>
            <person name="Singh A."/>
            <person name="Wilkins M.J."/>
            <person name="Karaoz U."/>
            <person name="Brodie E.L."/>
            <person name="Williams K.H."/>
            <person name="Hubbard S.S."/>
            <person name="Banfield J.F."/>
        </authorList>
    </citation>
    <scope>NUCLEOTIDE SEQUENCE [LARGE SCALE GENOMIC DNA]</scope>
</reference>
<dbReference type="InterPro" id="IPR038726">
    <property type="entry name" value="PDDEXK_AddAB-type"/>
</dbReference>
<accession>A0A1G1VP87</accession>
<name>A0A1G1VP87_9BACT</name>